<accession>A0A170W9R9</accession>
<protein>
    <submittedName>
        <fullName evidence="1">Leucine-rich repeat-containing protein</fullName>
    </submittedName>
</protein>
<dbReference type="AlphaFoldDB" id="A0A170W9R9"/>
<sequence length="40" mass="4702">MFRKRALESNKKAFLKYDKLIVDGQSYTFKPIEIAPGRQI</sequence>
<reference evidence="1" key="1">
    <citation type="submission" date="2016-04" db="EMBL/GenBank/DDBJ databases">
        <authorList>
            <person name="Calderon-Fernandez G.M.Sr."/>
        </authorList>
    </citation>
    <scope>NUCLEOTIDE SEQUENCE</scope>
    <source>
        <strain evidence="1">Int1</strain>
        <tissue evidence="1">Integument</tissue>
    </source>
</reference>
<organism evidence="1">
    <name type="scientific">Triatoma infestans</name>
    <name type="common">Assassin bug</name>
    <dbReference type="NCBI Taxonomy" id="30076"/>
    <lineage>
        <taxon>Eukaryota</taxon>
        <taxon>Metazoa</taxon>
        <taxon>Ecdysozoa</taxon>
        <taxon>Arthropoda</taxon>
        <taxon>Hexapoda</taxon>
        <taxon>Insecta</taxon>
        <taxon>Pterygota</taxon>
        <taxon>Neoptera</taxon>
        <taxon>Paraneoptera</taxon>
        <taxon>Hemiptera</taxon>
        <taxon>Heteroptera</taxon>
        <taxon>Panheteroptera</taxon>
        <taxon>Cimicomorpha</taxon>
        <taxon>Reduviidae</taxon>
        <taxon>Triatominae</taxon>
        <taxon>Triatoma</taxon>
    </lineage>
</organism>
<evidence type="ECO:0000313" key="1">
    <source>
        <dbReference type="EMBL" id="JAR97341.1"/>
    </source>
</evidence>
<dbReference type="EMBL" id="GEMB01005983">
    <property type="protein sequence ID" value="JAR97341.1"/>
    <property type="molecule type" value="Transcribed_RNA"/>
</dbReference>
<name>A0A170W9R9_TRIIF</name>
<proteinExistence type="predicted"/>
<reference evidence="1" key="2">
    <citation type="journal article" date="2017" name="J. Med. Entomol.">
        <title>Transcriptome Analysis of the Triatoma infestans (Hemiptera: Reduviidae) Integument.</title>
        <authorList>
            <person name="Calderon-Fernandez G.M."/>
            <person name="Moriconi D.E."/>
            <person name="Dulbecco A.B."/>
            <person name="Juarez M.P."/>
        </authorList>
    </citation>
    <scope>NUCLEOTIDE SEQUENCE</scope>
    <source>
        <strain evidence="1">Int1</strain>
        <tissue evidence="1">Integument</tissue>
    </source>
</reference>